<protein>
    <recommendedName>
        <fullName evidence="4">Secreted protein</fullName>
    </recommendedName>
</protein>
<reference evidence="2" key="1">
    <citation type="submission" date="2020-11" db="EMBL/GenBank/DDBJ databases">
        <authorList>
            <person name="Tran Van P."/>
        </authorList>
    </citation>
    <scope>NUCLEOTIDE SEQUENCE</scope>
</reference>
<evidence type="ECO:0000256" key="1">
    <source>
        <dbReference type="SAM" id="SignalP"/>
    </source>
</evidence>
<proteinExistence type="predicted"/>
<evidence type="ECO:0000313" key="3">
    <source>
        <dbReference type="Proteomes" id="UP000678499"/>
    </source>
</evidence>
<dbReference type="EMBL" id="OA883857">
    <property type="protein sequence ID" value="CAD7279852.1"/>
    <property type="molecule type" value="Genomic_DNA"/>
</dbReference>
<feature type="chain" id="PRO_5036210744" description="Secreted protein" evidence="1">
    <location>
        <begin position="18"/>
        <end position="120"/>
    </location>
</feature>
<name>A0A7R9GG47_9CRUS</name>
<keyword evidence="1" id="KW-0732">Signal</keyword>
<evidence type="ECO:0000313" key="2">
    <source>
        <dbReference type="EMBL" id="CAD7279852.1"/>
    </source>
</evidence>
<keyword evidence="3" id="KW-1185">Reference proteome</keyword>
<accession>A0A7R9GG47</accession>
<dbReference type="EMBL" id="CAJPEX010001820">
    <property type="protein sequence ID" value="CAG0920004.1"/>
    <property type="molecule type" value="Genomic_DNA"/>
</dbReference>
<gene>
    <name evidence="2" type="ORF">NMOB1V02_LOCUS7516</name>
</gene>
<evidence type="ECO:0008006" key="4">
    <source>
        <dbReference type="Google" id="ProtNLM"/>
    </source>
</evidence>
<organism evidence="2">
    <name type="scientific">Notodromas monacha</name>
    <dbReference type="NCBI Taxonomy" id="399045"/>
    <lineage>
        <taxon>Eukaryota</taxon>
        <taxon>Metazoa</taxon>
        <taxon>Ecdysozoa</taxon>
        <taxon>Arthropoda</taxon>
        <taxon>Crustacea</taxon>
        <taxon>Oligostraca</taxon>
        <taxon>Ostracoda</taxon>
        <taxon>Podocopa</taxon>
        <taxon>Podocopida</taxon>
        <taxon>Cypridocopina</taxon>
        <taxon>Cypridoidea</taxon>
        <taxon>Cyprididae</taxon>
        <taxon>Notodromas</taxon>
    </lineage>
</organism>
<dbReference type="Proteomes" id="UP000678499">
    <property type="component" value="Unassembled WGS sequence"/>
</dbReference>
<feature type="signal peptide" evidence="1">
    <location>
        <begin position="1"/>
        <end position="17"/>
    </location>
</feature>
<sequence length="120" mass="13503">MIATLIILVCVPKPSLWEHLIAILIVAPSRHLVCRIVVNQAQGPDSFLCLYCPAGVPGQGCYPGHAACGLVSFTNNTRKGLIRFKQFRVRQQKNNILRRTSQPLYEALCRKLRSDLRVDF</sequence>
<dbReference type="AlphaFoldDB" id="A0A7R9GG47"/>